<dbReference type="GO" id="GO:0004181">
    <property type="term" value="F:metallocarboxypeptidase activity"/>
    <property type="evidence" value="ECO:0007669"/>
    <property type="project" value="TreeGrafter"/>
</dbReference>
<organism evidence="3 4">
    <name type="scientific">Asbolus verrucosus</name>
    <name type="common">Desert ironclad beetle</name>
    <dbReference type="NCBI Taxonomy" id="1661398"/>
    <lineage>
        <taxon>Eukaryota</taxon>
        <taxon>Metazoa</taxon>
        <taxon>Ecdysozoa</taxon>
        <taxon>Arthropoda</taxon>
        <taxon>Hexapoda</taxon>
        <taxon>Insecta</taxon>
        <taxon>Pterygota</taxon>
        <taxon>Neoptera</taxon>
        <taxon>Endopterygota</taxon>
        <taxon>Coleoptera</taxon>
        <taxon>Polyphaga</taxon>
        <taxon>Cucujiformia</taxon>
        <taxon>Tenebrionidae</taxon>
        <taxon>Pimeliinae</taxon>
        <taxon>Asbolus</taxon>
    </lineage>
</organism>
<dbReference type="GO" id="GO:0005615">
    <property type="term" value="C:extracellular space"/>
    <property type="evidence" value="ECO:0007669"/>
    <property type="project" value="TreeGrafter"/>
</dbReference>
<dbReference type="Gene3D" id="2.60.40.1120">
    <property type="entry name" value="Carboxypeptidase-like, regulatory domain"/>
    <property type="match status" value="2"/>
</dbReference>
<name>A0A482VPW7_ASBVE</name>
<dbReference type="InterPro" id="IPR008969">
    <property type="entry name" value="CarboxyPept-like_regulatory"/>
</dbReference>
<dbReference type="Proteomes" id="UP000292052">
    <property type="component" value="Unassembled WGS sequence"/>
</dbReference>
<dbReference type="Pfam" id="PF13620">
    <property type="entry name" value="CarboxypepD_reg"/>
    <property type="match status" value="2"/>
</dbReference>
<feature type="compositionally biased region" description="Acidic residues" evidence="1">
    <location>
        <begin position="445"/>
        <end position="466"/>
    </location>
</feature>
<dbReference type="STRING" id="1661398.A0A482VPW7"/>
<dbReference type="PANTHER" id="PTHR11532">
    <property type="entry name" value="PROTEASE M14 CARBOXYPEPTIDASE"/>
    <property type="match status" value="1"/>
</dbReference>
<proteinExistence type="predicted"/>
<keyword evidence="2" id="KW-0812">Transmembrane</keyword>
<dbReference type="GO" id="GO:0016485">
    <property type="term" value="P:protein processing"/>
    <property type="evidence" value="ECO:0007669"/>
    <property type="project" value="TreeGrafter"/>
</dbReference>
<evidence type="ECO:0000313" key="4">
    <source>
        <dbReference type="Proteomes" id="UP000292052"/>
    </source>
</evidence>
<evidence type="ECO:0000256" key="2">
    <source>
        <dbReference type="SAM" id="Phobius"/>
    </source>
</evidence>
<feature type="non-terminal residue" evidence="3">
    <location>
        <position position="1"/>
    </location>
</feature>
<reference evidence="3 4" key="1">
    <citation type="submission" date="2017-03" db="EMBL/GenBank/DDBJ databases">
        <title>Genome of the blue death feigning beetle - Asbolus verrucosus.</title>
        <authorList>
            <person name="Rider S.D."/>
        </authorList>
    </citation>
    <scope>NUCLEOTIDE SEQUENCE [LARGE SCALE GENOMIC DNA]</scope>
    <source>
        <strain evidence="3">Butters</strain>
        <tissue evidence="3">Head and leg muscle</tissue>
    </source>
</reference>
<dbReference type="SUPFAM" id="SSF49464">
    <property type="entry name" value="Carboxypeptidase regulatory domain-like"/>
    <property type="match status" value="2"/>
</dbReference>
<dbReference type="InterPro" id="IPR050753">
    <property type="entry name" value="Peptidase_M14_domain"/>
</dbReference>
<protein>
    <submittedName>
        <fullName evidence="3">CarboxypepD reg and/or DUF4480 domain containing protein</fullName>
    </submittedName>
</protein>
<dbReference type="Gene3D" id="3.40.630.10">
    <property type="entry name" value="Zn peptidases"/>
    <property type="match status" value="1"/>
</dbReference>
<comment type="caution">
    <text evidence="3">The sequence shown here is derived from an EMBL/GenBank/DDBJ whole genome shotgun (WGS) entry which is preliminary data.</text>
</comment>
<keyword evidence="2" id="KW-0472">Membrane</keyword>
<keyword evidence="2" id="KW-1133">Transmembrane helix</keyword>
<evidence type="ECO:0000256" key="1">
    <source>
        <dbReference type="SAM" id="MobiDB-lite"/>
    </source>
</evidence>
<evidence type="ECO:0000313" key="3">
    <source>
        <dbReference type="EMBL" id="RZC34448.1"/>
    </source>
</evidence>
<keyword evidence="4" id="KW-1185">Reference proteome</keyword>
<feature type="transmembrane region" description="Helical" evidence="2">
    <location>
        <begin position="376"/>
        <end position="400"/>
    </location>
</feature>
<dbReference type="SUPFAM" id="SSF53187">
    <property type="entry name" value="Zn-dependent exopeptidases"/>
    <property type="match status" value="1"/>
</dbReference>
<dbReference type="PANTHER" id="PTHR11532:SF84">
    <property type="entry name" value="CARBOXYPEPTIDASE M"/>
    <property type="match status" value="1"/>
</dbReference>
<dbReference type="EMBL" id="QDEB01079924">
    <property type="protein sequence ID" value="RZC34448.1"/>
    <property type="molecule type" value="Genomic_DNA"/>
</dbReference>
<sequence>VGAPAIGSILNNTVVHLVPVIDTAFEQIWGDYDKEAAGNRRPETDTCNNISADFRQVGDQIRGGVRVNGGLKSVANAFKHMLLEEKFDFALNIEGGGDGVVYPKAEPYGRYALAYSKAAKKGGACDRRAKGTDDDVTESLYRDYGTPLMTARVSCCEYPAVGNVPYIWREALEPIMTVLKFTLTGVQGFVRDESRTPMRNATLRVAGLDRNYEVTKKLAHFKIMLPPGKYTIEVACHDYKNATVEVTVQDGQLSDIPVVLKRSDSSTVTMTDKDMHEFLSVNGAVTSGIKGYVKDDLDHPIPYASLTVVGGNTTLKADGNGKYSVALPPGTYAFRVGASGYSSSVKYLSVEKVSTSPQIVMFTLVKDNSVWGMPRLAFVILMGFVCFGALGLGLICYMACRKRSDYGLLVQNGFFEDFRDFDESKEKDLFVRPLPEKPFIRPYFDDDDDDNEFSDVEASSEDEDDVVLLQTKQ</sequence>
<accession>A0A482VPW7</accession>
<dbReference type="OrthoDB" id="10249045at2759"/>
<dbReference type="AlphaFoldDB" id="A0A482VPW7"/>
<dbReference type="GO" id="GO:0006518">
    <property type="term" value="P:peptide metabolic process"/>
    <property type="evidence" value="ECO:0007669"/>
    <property type="project" value="TreeGrafter"/>
</dbReference>
<gene>
    <name evidence="3" type="ORF">BDFB_013613</name>
</gene>
<feature type="region of interest" description="Disordered" evidence="1">
    <location>
        <begin position="438"/>
        <end position="473"/>
    </location>
</feature>